<feature type="region of interest" description="Disordered" evidence="5">
    <location>
        <begin position="191"/>
        <end position="220"/>
    </location>
</feature>
<dbReference type="EMBL" id="UINC01115129">
    <property type="protein sequence ID" value="SVC85927.1"/>
    <property type="molecule type" value="Genomic_DNA"/>
</dbReference>
<dbReference type="GO" id="GO:0016811">
    <property type="term" value="F:hydrolase activity, acting on carbon-nitrogen (but not peptide) bonds, in linear amides"/>
    <property type="evidence" value="ECO:0007669"/>
    <property type="project" value="TreeGrafter"/>
</dbReference>
<dbReference type="InterPro" id="IPR003785">
    <property type="entry name" value="Creatininase/forma_Hydrolase"/>
</dbReference>
<organism evidence="6">
    <name type="scientific">marine metagenome</name>
    <dbReference type="NCBI Taxonomy" id="408172"/>
    <lineage>
        <taxon>unclassified sequences</taxon>
        <taxon>metagenomes</taxon>
        <taxon>ecological metagenomes</taxon>
    </lineage>
</organism>
<protein>
    <recommendedName>
        <fullName evidence="7">Creatininase</fullName>
    </recommendedName>
</protein>
<dbReference type="InterPro" id="IPR024087">
    <property type="entry name" value="Creatininase-like_sf"/>
</dbReference>
<evidence type="ECO:0000256" key="2">
    <source>
        <dbReference type="ARBA" id="ARBA00022723"/>
    </source>
</evidence>
<dbReference type="AlphaFoldDB" id="A0A382QLU1"/>
<keyword evidence="2" id="KW-0479">Metal-binding</keyword>
<name>A0A382QLU1_9ZZZZ</name>
<keyword evidence="3" id="KW-0378">Hydrolase</keyword>
<proteinExistence type="predicted"/>
<dbReference type="PANTHER" id="PTHR35005">
    <property type="entry name" value="3-DEHYDRO-SCYLLO-INOSOSE HYDROLASE"/>
    <property type="match status" value="1"/>
</dbReference>
<feature type="compositionally biased region" description="Basic and acidic residues" evidence="5">
    <location>
        <begin position="191"/>
        <end position="207"/>
    </location>
</feature>
<evidence type="ECO:0000256" key="1">
    <source>
        <dbReference type="ARBA" id="ARBA00001947"/>
    </source>
</evidence>
<keyword evidence="4" id="KW-0862">Zinc</keyword>
<evidence type="ECO:0008006" key="7">
    <source>
        <dbReference type="Google" id="ProtNLM"/>
    </source>
</evidence>
<reference evidence="6" key="1">
    <citation type="submission" date="2018-05" db="EMBL/GenBank/DDBJ databases">
        <authorList>
            <person name="Lanie J.A."/>
            <person name="Ng W.-L."/>
            <person name="Kazmierczak K.M."/>
            <person name="Andrzejewski T.M."/>
            <person name="Davidsen T.M."/>
            <person name="Wayne K.J."/>
            <person name="Tettelin H."/>
            <person name="Glass J.I."/>
            <person name="Rusch D."/>
            <person name="Podicherti R."/>
            <person name="Tsui H.-C.T."/>
            <person name="Winkler M.E."/>
        </authorList>
    </citation>
    <scope>NUCLEOTIDE SEQUENCE</scope>
</reference>
<evidence type="ECO:0000256" key="3">
    <source>
        <dbReference type="ARBA" id="ARBA00022801"/>
    </source>
</evidence>
<gene>
    <name evidence="6" type="ORF">METZ01_LOCUS338781</name>
</gene>
<dbReference type="GO" id="GO:0046872">
    <property type="term" value="F:metal ion binding"/>
    <property type="evidence" value="ECO:0007669"/>
    <property type="project" value="UniProtKB-KW"/>
</dbReference>
<dbReference type="GO" id="GO:0009231">
    <property type="term" value="P:riboflavin biosynthetic process"/>
    <property type="evidence" value="ECO:0007669"/>
    <property type="project" value="TreeGrafter"/>
</dbReference>
<sequence length="250" mass="26983">MRLDLATWPEVDVYLKTSPGIIIPTGSTEQHGPMGLIGTDAICAQQIAEGAADIVEAYVAPTIAYTPAPFNTAFPGTLSVSEPLFEALVGEILDGLIQQGFEFVYFVNGHGANLAPLKRVTQNLEGLTIRIRSWWEYDTVNALREEFYGDWEGMHATPSEVAITQATHRTIAPGSAATPPKKLSAEYIRKHTGDRHGPPDRHREQFPDGRVGSHSALASPKNGRTLMGAAITALANDYLNLLGSSMNASD</sequence>
<dbReference type="Pfam" id="PF02633">
    <property type="entry name" value="Creatininase"/>
    <property type="match status" value="1"/>
</dbReference>
<evidence type="ECO:0000313" key="6">
    <source>
        <dbReference type="EMBL" id="SVC85927.1"/>
    </source>
</evidence>
<dbReference type="SUPFAM" id="SSF102215">
    <property type="entry name" value="Creatininase"/>
    <property type="match status" value="1"/>
</dbReference>
<evidence type="ECO:0000256" key="5">
    <source>
        <dbReference type="SAM" id="MobiDB-lite"/>
    </source>
</evidence>
<dbReference type="PANTHER" id="PTHR35005:SF1">
    <property type="entry name" value="2-AMINO-5-FORMYLAMINO-6-RIBOSYLAMINOPYRIMIDIN-4(3H)-ONE 5'-MONOPHOSPHATE DEFORMYLASE"/>
    <property type="match status" value="1"/>
</dbReference>
<dbReference type="Gene3D" id="3.40.50.10310">
    <property type="entry name" value="Creatininase"/>
    <property type="match status" value="1"/>
</dbReference>
<evidence type="ECO:0000256" key="4">
    <source>
        <dbReference type="ARBA" id="ARBA00022833"/>
    </source>
</evidence>
<comment type="cofactor">
    <cofactor evidence="1">
        <name>Zn(2+)</name>
        <dbReference type="ChEBI" id="CHEBI:29105"/>
    </cofactor>
</comment>
<accession>A0A382QLU1</accession>